<proteinExistence type="predicted"/>
<dbReference type="RefSeq" id="WP_119900204.1">
    <property type="nucleotide sequence ID" value="NZ_QNRC01000011.1"/>
</dbReference>
<evidence type="ECO:0000256" key="1">
    <source>
        <dbReference type="ARBA" id="ARBA00022553"/>
    </source>
</evidence>
<feature type="domain" description="Response regulatory" evidence="5">
    <location>
        <begin position="3"/>
        <end position="118"/>
    </location>
</feature>
<dbReference type="Pfam" id="PF00072">
    <property type="entry name" value="Response_reg"/>
    <property type="match status" value="1"/>
</dbReference>
<dbReference type="PROSITE" id="PS50043">
    <property type="entry name" value="HTH_LUXR_2"/>
    <property type="match status" value="1"/>
</dbReference>
<keyword evidence="7" id="KW-1185">Reference proteome</keyword>
<feature type="modified residue" description="4-aspartylphosphate" evidence="3">
    <location>
        <position position="54"/>
    </location>
</feature>
<dbReference type="SMART" id="SM00448">
    <property type="entry name" value="REC"/>
    <property type="match status" value="1"/>
</dbReference>
<dbReference type="InterPro" id="IPR001789">
    <property type="entry name" value="Sig_transdc_resp-reg_receiver"/>
</dbReference>
<evidence type="ECO:0000256" key="3">
    <source>
        <dbReference type="PROSITE-ProRule" id="PRU00169"/>
    </source>
</evidence>
<dbReference type="Proteomes" id="UP000283587">
    <property type="component" value="Unassembled WGS sequence"/>
</dbReference>
<dbReference type="SUPFAM" id="SSF46894">
    <property type="entry name" value="C-terminal effector domain of the bipartite response regulators"/>
    <property type="match status" value="1"/>
</dbReference>
<evidence type="ECO:0000259" key="5">
    <source>
        <dbReference type="PROSITE" id="PS50110"/>
    </source>
</evidence>
<reference evidence="7" key="1">
    <citation type="submission" date="2018-09" db="EMBL/GenBank/DDBJ databases">
        <title>Paracoccus onubensis nov. sp. a moderate halophilic bacterium isolated from Gruta de las Maravillas (Aracena, Spain).</title>
        <authorList>
            <person name="Jurado V."/>
            <person name="Gutierrez-Patricio S."/>
            <person name="Gonzalez-Pimentel J.L."/>
            <person name="Miller A.Z."/>
            <person name="Laiz L."/>
            <person name="Saiz-Jimenez C."/>
        </authorList>
    </citation>
    <scope>NUCLEOTIDE SEQUENCE [LARGE SCALE GENOMIC DNA]</scope>
    <source>
        <strain evidence="7">DSM 26381</strain>
    </source>
</reference>
<sequence length="219" mass="23692">MIRVLIVDDHSIFRRGLAMALAEAGDLQVCGEGGTADEAVDLAQELQPDVVLLDLSMPGGGLNALRRIHDRQPDLAVAVLTASEDGEDVLEALRHGARGYVLKGVGSRSLIEAVRDLARGEGYVAPTLAARILTEMRIEAAAAPTPDAAAPASLLAQLTPREEEVLELVAAGYSNKEIARQKDMQEKTVKHHMSRILQKLHVRNRTEAAMVLRQDQKRG</sequence>
<feature type="domain" description="HTH luxR-type" evidence="4">
    <location>
        <begin position="151"/>
        <end position="216"/>
    </location>
</feature>
<accession>A0A419A117</accession>
<dbReference type="GO" id="GO:0003677">
    <property type="term" value="F:DNA binding"/>
    <property type="evidence" value="ECO:0007669"/>
    <property type="project" value="UniProtKB-KW"/>
</dbReference>
<dbReference type="AlphaFoldDB" id="A0A419A117"/>
<dbReference type="Pfam" id="PF00196">
    <property type="entry name" value="GerE"/>
    <property type="match status" value="1"/>
</dbReference>
<evidence type="ECO:0000256" key="2">
    <source>
        <dbReference type="ARBA" id="ARBA00023125"/>
    </source>
</evidence>
<comment type="caution">
    <text evidence="6">The sequence shown here is derived from an EMBL/GenBank/DDBJ whole genome shotgun (WGS) entry which is preliminary data.</text>
</comment>
<evidence type="ECO:0000313" key="6">
    <source>
        <dbReference type="EMBL" id="RJL06594.1"/>
    </source>
</evidence>
<dbReference type="InterPro" id="IPR000792">
    <property type="entry name" value="Tscrpt_reg_LuxR_C"/>
</dbReference>
<evidence type="ECO:0000313" key="7">
    <source>
        <dbReference type="Proteomes" id="UP000283587"/>
    </source>
</evidence>
<dbReference type="CDD" id="cd17535">
    <property type="entry name" value="REC_NarL-like"/>
    <property type="match status" value="1"/>
</dbReference>
<keyword evidence="1 3" id="KW-0597">Phosphoprotein</keyword>
<dbReference type="GO" id="GO:0000160">
    <property type="term" value="P:phosphorelay signal transduction system"/>
    <property type="evidence" value="ECO:0007669"/>
    <property type="project" value="InterPro"/>
</dbReference>
<protein>
    <submittedName>
        <fullName evidence="6">DNA-binding response regulator</fullName>
    </submittedName>
</protein>
<dbReference type="EMBL" id="QZEW01000095">
    <property type="protein sequence ID" value="RJL06594.1"/>
    <property type="molecule type" value="Genomic_DNA"/>
</dbReference>
<dbReference type="InterPro" id="IPR058245">
    <property type="entry name" value="NreC/VraR/RcsB-like_REC"/>
</dbReference>
<evidence type="ECO:0000259" key="4">
    <source>
        <dbReference type="PROSITE" id="PS50043"/>
    </source>
</evidence>
<dbReference type="InterPro" id="IPR039420">
    <property type="entry name" value="WalR-like"/>
</dbReference>
<dbReference type="PROSITE" id="PS50110">
    <property type="entry name" value="RESPONSE_REGULATORY"/>
    <property type="match status" value="1"/>
</dbReference>
<dbReference type="PANTHER" id="PTHR43214">
    <property type="entry name" value="TWO-COMPONENT RESPONSE REGULATOR"/>
    <property type="match status" value="1"/>
</dbReference>
<gene>
    <name evidence="6" type="ORF">D3P05_18095</name>
</gene>
<name>A0A419A117_9RHOB</name>
<dbReference type="PRINTS" id="PR00038">
    <property type="entry name" value="HTHLUXR"/>
</dbReference>
<dbReference type="CDD" id="cd06170">
    <property type="entry name" value="LuxR_C_like"/>
    <property type="match status" value="1"/>
</dbReference>
<dbReference type="SMART" id="SM00421">
    <property type="entry name" value="HTH_LUXR"/>
    <property type="match status" value="1"/>
</dbReference>
<dbReference type="GO" id="GO:0006355">
    <property type="term" value="P:regulation of DNA-templated transcription"/>
    <property type="evidence" value="ECO:0007669"/>
    <property type="project" value="InterPro"/>
</dbReference>
<dbReference type="InterPro" id="IPR011006">
    <property type="entry name" value="CheY-like_superfamily"/>
</dbReference>
<keyword evidence="2 6" id="KW-0238">DNA-binding</keyword>
<dbReference type="Gene3D" id="3.40.50.2300">
    <property type="match status" value="1"/>
</dbReference>
<organism evidence="6 7">
    <name type="scientific">Paracoccus siganidrum</name>
    <dbReference type="NCBI Taxonomy" id="1276757"/>
    <lineage>
        <taxon>Bacteria</taxon>
        <taxon>Pseudomonadati</taxon>
        <taxon>Pseudomonadota</taxon>
        <taxon>Alphaproteobacteria</taxon>
        <taxon>Rhodobacterales</taxon>
        <taxon>Paracoccaceae</taxon>
        <taxon>Paracoccus</taxon>
    </lineage>
</organism>
<dbReference type="OrthoDB" id="3679796at2"/>
<dbReference type="InterPro" id="IPR016032">
    <property type="entry name" value="Sig_transdc_resp-reg_C-effctor"/>
</dbReference>
<dbReference type="SUPFAM" id="SSF52172">
    <property type="entry name" value="CheY-like"/>
    <property type="match status" value="1"/>
</dbReference>